<dbReference type="PANTHER" id="PTHR24221:SF654">
    <property type="entry name" value="ATP-BINDING CASSETTE SUB-FAMILY B MEMBER 6"/>
    <property type="match status" value="1"/>
</dbReference>
<evidence type="ECO:0000259" key="12">
    <source>
        <dbReference type="PROSITE" id="PS50929"/>
    </source>
</evidence>
<sequence length="613" mass="66938">MPHSAVEGGSSAATPPSTPQNRAWHIMHPVRGQIRLAMCLSGLSVLAGIAFLLFLAWSIQLLIVQPASWPLLTIVGALLCLCASYLLRLLAFNQSHYAAFRLENQIRSALAEQLARIPLGEVQRLGTGSLAKIVQDDVKALHLFVADSTPLYARAFVAPLCTGALLFWLDWRLALAALLVLVIGAVVLRLAMCNAGEMNQRYNHAREEVSTAVIEFVQAMPVVRTFDTGASTFGRYQQALENYLDVLTRWYQQAGFAARFSFAVLNPLPTLLVLCWVAYGFYHVGELDFSLWVAVLLLGNGMAEAVMPMMALNHMVAKTRLGISRIQDVLALSPLPETESDALPADASVSFEQVSFRYDQHASDWVLEDVSFQVPAGSVTALVGVSGAGKSTVARLIPRFWDVTAGRILIGGVDIRQMKTATLMQQVSFVFQESFLFADTIANNIRLGLPEKSMEEVIAAATAAQAHDFIMALPQGYDTLAGERGQFLSGGQRQRIAIARALLHNRPILVLDEPTAFADPENEAALLAALGILMRGKTVIMVAHRLSTIRDADQIVVFDRGRLSESGRHDVLLAARGRYSELWRHYEQAQNWALGSAPCSTSSSNGQSGDRAR</sequence>
<dbReference type="GO" id="GO:0016887">
    <property type="term" value="F:ATP hydrolysis activity"/>
    <property type="evidence" value="ECO:0007669"/>
    <property type="project" value="InterPro"/>
</dbReference>
<feature type="region of interest" description="Disordered" evidence="9">
    <location>
        <begin position="1"/>
        <end position="21"/>
    </location>
</feature>
<proteinExistence type="predicted"/>
<feature type="transmembrane region" description="Helical" evidence="10">
    <location>
        <begin position="175"/>
        <end position="192"/>
    </location>
</feature>
<feature type="compositionally biased region" description="Polar residues" evidence="9">
    <location>
        <begin position="11"/>
        <end position="21"/>
    </location>
</feature>
<keyword evidence="2" id="KW-0813">Transport</keyword>
<dbReference type="InterPro" id="IPR003593">
    <property type="entry name" value="AAA+_ATPase"/>
</dbReference>
<evidence type="ECO:0000256" key="9">
    <source>
        <dbReference type="SAM" id="MobiDB-lite"/>
    </source>
</evidence>
<keyword evidence="8 10" id="KW-0472">Membrane</keyword>
<comment type="caution">
    <text evidence="13">The sequence shown here is derived from an EMBL/GenBank/DDBJ whole genome shotgun (WGS) entry which is preliminary data.</text>
</comment>
<feature type="transmembrane region" description="Helical" evidence="10">
    <location>
        <begin position="69"/>
        <end position="91"/>
    </location>
</feature>
<dbReference type="FunFam" id="3.40.50.300:FF:000221">
    <property type="entry name" value="Multidrug ABC transporter ATP-binding protein"/>
    <property type="match status" value="1"/>
</dbReference>
<dbReference type="AlphaFoldDB" id="A0A419ATB4"/>
<evidence type="ECO:0000313" key="14">
    <source>
        <dbReference type="Proteomes" id="UP000283655"/>
    </source>
</evidence>
<evidence type="ECO:0000256" key="1">
    <source>
        <dbReference type="ARBA" id="ARBA00004651"/>
    </source>
</evidence>
<feature type="transmembrane region" description="Helical" evidence="10">
    <location>
        <begin position="256"/>
        <end position="279"/>
    </location>
</feature>
<gene>
    <name evidence="13" type="ORF">D5071_16040</name>
</gene>
<dbReference type="InterPro" id="IPR003439">
    <property type="entry name" value="ABC_transporter-like_ATP-bd"/>
</dbReference>
<dbReference type="PANTHER" id="PTHR24221">
    <property type="entry name" value="ATP-BINDING CASSETTE SUB-FAMILY B"/>
    <property type="match status" value="1"/>
</dbReference>
<dbReference type="InterPro" id="IPR011527">
    <property type="entry name" value="ABC1_TM_dom"/>
</dbReference>
<keyword evidence="6 13" id="KW-0067">ATP-binding</keyword>
<keyword evidence="5" id="KW-0547">Nucleotide-binding</keyword>
<dbReference type="SUPFAM" id="SSF90123">
    <property type="entry name" value="ABC transporter transmembrane region"/>
    <property type="match status" value="1"/>
</dbReference>
<evidence type="ECO:0000256" key="6">
    <source>
        <dbReference type="ARBA" id="ARBA00022840"/>
    </source>
</evidence>
<dbReference type="InterPro" id="IPR039421">
    <property type="entry name" value="Type_1_exporter"/>
</dbReference>
<dbReference type="Pfam" id="PF00005">
    <property type="entry name" value="ABC_tran"/>
    <property type="match status" value="1"/>
</dbReference>
<dbReference type="GO" id="GO:0005524">
    <property type="term" value="F:ATP binding"/>
    <property type="evidence" value="ECO:0007669"/>
    <property type="project" value="UniProtKB-KW"/>
</dbReference>
<dbReference type="EMBL" id="QZDH01000042">
    <property type="protein sequence ID" value="RJL49658.1"/>
    <property type="molecule type" value="Genomic_DNA"/>
</dbReference>
<evidence type="ECO:0000313" key="13">
    <source>
        <dbReference type="EMBL" id="RJL49658.1"/>
    </source>
</evidence>
<evidence type="ECO:0000256" key="3">
    <source>
        <dbReference type="ARBA" id="ARBA00022475"/>
    </source>
</evidence>
<name>A0A419ATB4_PECCA</name>
<comment type="subcellular location">
    <subcellularLocation>
        <location evidence="1">Cell membrane</location>
        <topology evidence="1">Multi-pass membrane protein</topology>
    </subcellularLocation>
</comment>
<evidence type="ECO:0000259" key="11">
    <source>
        <dbReference type="PROSITE" id="PS50893"/>
    </source>
</evidence>
<evidence type="ECO:0000256" key="5">
    <source>
        <dbReference type="ARBA" id="ARBA00022741"/>
    </source>
</evidence>
<dbReference type="SMART" id="SM00382">
    <property type="entry name" value="AAA"/>
    <property type="match status" value="1"/>
</dbReference>
<dbReference type="SUPFAM" id="SSF52540">
    <property type="entry name" value="P-loop containing nucleoside triphosphate hydrolases"/>
    <property type="match status" value="1"/>
</dbReference>
<feature type="transmembrane region" description="Helical" evidence="10">
    <location>
        <begin position="36"/>
        <end position="63"/>
    </location>
</feature>
<dbReference type="Gene3D" id="1.20.1560.10">
    <property type="entry name" value="ABC transporter type 1, transmembrane domain"/>
    <property type="match status" value="1"/>
</dbReference>
<reference evidence="13 14" key="1">
    <citation type="submission" date="2018-09" db="EMBL/GenBank/DDBJ databases">
        <title>Phylogenetic diversity of Pectobacterium and Dickeya strains causing blackleg disease of potato in Morocco.</title>
        <authorList>
            <person name="Oulghazi S."/>
            <person name="Moumni M."/>
            <person name="Faure D."/>
        </authorList>
    </citation>
    <scope>NUCLEOTIDE SEQUENCE [LARGE SCALE GENOMIC DNA]</scope>
    <source>
        <strain evidence="13 14">S1.15.11.2D</strain>
    </source>
</reference>
<dbReference type="GO" id="GO:0005886">
    <property type="term" value="C:plasma membrane"/>
    <property type="evidence" value="ECO:0007669"/>
    <property type="project" value="UniProtKB-SubCell"/>
</dbReference>
<dbReference type="Gene3D" id="3.40.50.300">
    <property type="entry name" value="P-loop containing nucleotide triphosphate hydrolases"/>
    <property type="match status" value="1"/>
</dbReference>
<feature type="domain" description="ABC transporter" evidence="11">
    <location>
        <begin position="349"/>
        <end position="585"/>
    </location>
</feature>
<feature type="domain" description="ABC transmembrane type-1" evidence="12">
    <location>
        <begin position="36"/>
        <end position="318"/>
    </location>
</feature>
<dbReference type="GO" id="GO:0140359">
    <property type="term" value="F:ABC-type transporter activity"/>
    <property type="evidence" value="ECO:0007669"/>
    <property type="project" value="InterPro"/>
</dbReference>
<dbReference type="Pfam" id="PF00664">
    <property type="entry name" value="ABC_membrane"/>
    <property type="match status" value="1"/>
</dbReference>
<dbReference type="InterPro" id="IPR027417">
    <property type="entry name" value="P-loop_NTPase"/>
</dbReference>
<evidence type="ECO:0000256" key="7">
    <source>
        <dbReference type="ARBA" id="ARBA00022989"/>
    </source>
</evidence>
<dbReference type="RefSeq" id="WP_119874393.1">
    <property type="nucleotide sequence ID" value="NZ_QZDH01000042.1"/>
</dbReference>
<accession>A0A419ATB4</accession>
<dbReference type="Proteomes" id="UP000283655">
    <property type="component" value="Unassembled WGS sequence"/>
</dbReference>
<evidence type="ECO:0000256" key="10">
    <source>
        <dbReference type="SAM" id="Phobius"/>
    </source>
</evidence>
<evidence type="ECO:0000256" key="2">
    <source>
        <dbReference type="ARBA" id="ARBA00022448"/>
    </source>
</evidence>
<dbReference type="PROSITE" id="PS50893">
    <property type="entry name" value="ABC_TRANSPORTER_2"/>
    <property type="match status" value="1"/>
</dbReference>
<feature type="transmembrane region" description="Helical" evidence="10">
    <location>
        <begin position="291"/>
        <end position="312"/>
    </location>
</feature>
<protein>
    <submittedName>
        <fullName evidence="13">ABC transporter ATP-binding protein</fullName>
    </submittedName>
</protein>
<dbReference type="PROSITE" id="PS50929">
    <property type="entry name" value="ABC_TM1F"/>
    <property type="match status" value="1"/>
</dbReference>
<evidence type="ECO:0000256" key="4">
    <source>
        <dbReference type="ARBA" id="ARBA00022692"/>
    </source>
</evidence>
<keyword evidence="4 10" id="KW-0812">Transmembrane</keyword>
<dbReference type="InterPro" id="IPR036640">
    <property type="entry name" value="ABC1_TM_sf"/>
</dbReference>
<dbReference type="InterPro" id="IPR017871">
    <property type="entry name" value="ABC_transporter-like_CS"/>
</dbReference>
<organism evidence="13 14">
    <name type="scientific">Pectobacterium carotovorum</name>
    <name type="common">Erwinia carotovora</name>
    <dbReference type="NCBI Taxonomy" id="554"/>
    <lineage>
        <taxon>Bacteria</taxon>
        <taxon>Pseudomonadati</taxon>
        <taxon>Pseudomonadota</taxon>
        <taxon>Gammaproteobacteria</taxon>
        <taxon>Enterobacterales</taxon>
        <taxon>Pectobacteriaceae</taxon>
        <taxon>Pectobacterium</taxon>
    </lineage>
</organism>
<dbReference type="PROSITE" id="PS00211">
    <property type="entry name" value="ABC_TRANSPORTER_1"/>
    <property type="match status" value="1"/>
</dbReference>
<keyword evidence="3" id="KW-1003">Cell membrane</keyword>
<evidence type="ECO:0000256" key="8">
    <source>
        <dbReference type="ARBA" id="ARBA00023136"/>
    </source>
</evidence>
<keyword evidence="7 10" id="KW-1133">Transmembrane helix</keyword>
<feature type="transmembrane region" description="Helical" evidence="10">
    <location>
        <begin position="151"/>
        <end position="169"/>
    </location>
</feature>